<keyword evidence="5 12" id="KW-0812">Transmembrane</keyword>
<evidence type="ECO:0000256" key="7">
    <source>
        <dbReference type="ARBA" id="ARBA00022989"/>
    </source>
</evidence>
<evidence type="ECO:0000256" key="12">
    <source>
        <dbReference type="SAM" id="Phobius"/>
    </source>
</evidence>
<dbReference type="PROSITE" id="PS00216">
    <property type="entry name" value="SUGAR_TRANSPORT_1"/>
    <property type="match status" value="2"/>
</dbReference>
<dbReference type="EMBL" id="PKGO01000006">
    <property type="protein sequence ID" value="PKY70157.1"/>
    <property type="molecule type" value="Genomic_DNA"/>
</dbReference>
<comment type="subcellular location">
    <subcellularLocation>
        <location evidence="1">Cell membrane</location>
        <topology evidence="1">Multi-pass membrane protein</topology>
    </subcellularLocation>
</comment>
<feature type="region of interest" description="Disordered" evidence="11">
    <location>
        <begin position="472"/>
        <end position="494"/>
    </location>
</feature>
<evidence type="ECO:0000256" key="3">
    <source>
        <dbReference type="ARBA" id="ARBA00022448"/>
    </source>
</evidence>
<dbReference type="PROSITE" id="PS00217">
    <property type="entry name" value="SUGAR_TRANSPORT_2"/>
    <property type="match status" value="1"/>
</dbReference>
<keyword evidence="8 12" id="KW-0472">Membrane</keyword>
<dbReference type="Proteomes" id="UP000242755">
    <property type="component" value="Unassembled WGS sequence"/>
</dbReference>
<dbReference type="GO" id="GO:0015293">
    <property type="term" value="F:symporter activity"/>
    <property type="evidence" value="ECO:0007669"/>
    <property type="project" value="UniProtKB-KW"/>
</dbReference>
<keyword evidence="4" id="KW-1003">Cell membrane</keyword>
<evidence type="ECO:0000313" key="15">
    <source>
        <dbReference type="Proteomes" id="UP000242755"/>
    </source>
</evidence>
<name>A0A2I1IGA0_9MICO</name>
<evidence type="ECO:0000256" key="11">
    <source>
        <dbReference type="SAM" id="MobiDB-lite"/>
    </source>
</evidence>
<evidence type="ECO:0000256" key="6">
    <source>
        <dbReference type="ARBA" id="ARBA00022847"/>
    </source>
</evidence>
<dbReference type="GO" id="GO:0005886">
    <property type="term" value="C:plasma membrane"/>
    <property type="evidence" value="ECO:0007669"/>
    <property type="project" value="UniProtKB-SubCell"/>
</dbReference>
<feature type="transmembrane region" description="Helical" evidence="12">
    <location>
        <begin position="382"/>
        <end position="406"/>
    </location>
</feature>
<feature type="transmembrane region" description="Helical" evidence="12">
    <location>
        <begin position="317"/>
        <end position="337"/>
    </location>
</feature>
<dbReference type="AlphaFoldDB" id="A0A2I1IGA0"/>
<dbReference type="Gene3D" id="1.20.1250.20">
    <property type="entry name" value="MFS general substrate transporter like domains"/>
    <property type="match status" value="1"/>
</dbReference>
<evidence type="ECO:0000256" key="5">
    <source>
        <dbReference type="ARBA" id="ARBA00022692"/>
    </source>
</evidence>
<dbReference type="InterPro" id="IPR051084">
    <property type="entry name" value="H+-coupled_symporters"/>
</dbReference>
<feature type="transmembrane region" description="Helical" evidence="12">
    <location>
        <begin position="199"/>
        <end position="218"/>
    </location>
</feature>
<dbReference type="PANTHER" id="PTHR43528">
    <property type="entry name" value="ALPHA-KETOGLUTARATE PERMEASE"/>
    <property type="match status" value="1"/>
</dbReference>
<evidence type="ECO:0000256" key="9">
    <source>
        <dbReference type="ARBA" id="ARBA00037295"/>
    </source>
</evidence>
<reference evidence="14 15" key="1">
    <citation type="submission" date="2017-12" db="EMBL/GenBank/DDBJ databases">
        <title>Phylogenetic diversity of female urinary microbiome.</title>
        <authorList>
            <person name="Thomas-White K."/>
            <person name="Wolfe A.J."/>
        </authorList>
    </citation>
    <scope>NUCLEOTIDE SEQUENCE [LARGE SCALE GENOMIC DNA]</scope>
    <source>
        <strain evidence="14 15">UMB0426</strain>
    </source>
</reference>
<evidence type="ECO:0000256" key="1">
    <source>
        <dbReference type="ARBA" id="ARBA00004651"/>
    </source>
</evidence>
<evidence type="ECO:0000256" key="4">
    <source>
        <dbReference type="ARBA" id="ARBA00022475"/>
    </source>
</evidence>
<keyword evidence="7 12" id="KW-1133">Transmembrane helix</keyword>
<feature type="transmembrane region" description="Helical" evidence="12">
    <location>
        <begin position="99"/>
        <end position="117"/>
    </location>
</feature>
<feature type="transmembrane region" description="Helical" evidence="12">
    <location>
        <begin position="249"/>
        <end position="269"/>
    </location>
</feature>
<comment type="caution">
    <text evidence="14">The sequence shown here is derived from an EMBL/GenBank/DDBJ whole genome shotgun (WGS) entry which is preliminary data.</text>
</comment>
<comment type="function">
    <text evidence="9">May be a proton symporter involved in the uptake of osmolytes such as proline and glycine betaine.</text>
</comment>
<feature type="transmembrane region" description="Helical" evidence="12">
    <location>
        <begin position="123"/>
        <end position="143"/>
    </location>
</feature>
<feature type="transmembrane region" description="Helical" evidence="12">
    <location>
        <begin position="343"/>
        <end position="370"/>
    </location>
</feature>
<organism evidence="14 15">
    <name type="scientific">Brevibacterium ravenspurgense</name>
    <dbReference type="NCBI Taxonomy" id="479117"/>
    <lineage>
        <taxon>Bacteria</taxon>
        <taxon>Bacillati</taxon>
        <taxon>Actinomycetota</taxon>
        <taxon>Actinomycetes</taxon>
        <taxon>Micrococcales</taxon>
        <taxon>Brevibacteriaceae</taxon>
        <taxon>Brevibacterium</taxon>
    </lineage>
</organism>
<dbReference type="PANTHER" id="PTHR43528:SF1">
    <property type="entry name" value="ALPHA-KETOGLUTARATE PERMEASE"/>
    <property type="match status" value="1"/>
</dbReference>
<evidence type="ECO:0000256" key="2">
    <source>
        <dbReference type="ARBA" id="ARBA00008240"/>
    </source>
</evidence>
<dbReference type="InterPro" id="IPR020846">
    <property type="entry name" value="MFS_dom"/>
</dbReference>
<comment type="similarity">
    <text evidence="2">Belongs to the major facilitator superfamily. Metabolite:H+ Symporter (MHS) family (TC 2.A.1.6) family.</text>
</comment>
<dbReference type="InterPro" id="IPR005829">
    <property type="entry name" value="Sugar_transporter_CS"/>
</dbReference>
<keyword evidence="6" id="KW-0769">Symport</keyword>
<dbReference type="RefSeq" id="WP_101672558.1">
    <property type="nucleotide sequence ID" value="NZ_PKGO01000006.1"/>
</dbReference>
<evidence type="ECO:0000256" key="10">
    <source>
        <dbReference type="ARBA" id="ARBA00039918"/>
    </source>
</evidence>
<dbReference type="InterPro" id="IPR011701">
    <property type="entry name" value="MFS"/>
</dbReference>
<feature type="region of interest" description="Disordered" evidence="11">
    <location>
        <begin position="1"/>
        <end position="20"/>
    </location>
</feature>
<keyword evidence="3" id="KW-0813">Transport</keyword>
<dbReference type="Pfam" id="PF07690">
    <property type="entry name" value="MFS_1"/>
    <property type="match status" value="1"/>
</dbReference>
<dbReference type="SUPFAM" id="SSF103473">
    <property type="entry name" value="MFS general substrate transporter"/>
    <property type="match status" value="1"/>
</dbReference>
<dbReference type="FunFam" id="1.20.1250.20:FF:000001">
    <property type="entry name" value="Dicarboxylate MFS transporter"/>
    <property type="match status" value="1"/>
</dbReference>
<feature type="transmembrane region" description="Helical" evidence="12">
    <location>
        <begin position="64"/>
        <end position="87"/>
    </location>
</feature>
<feature type="transmembrane region" description="Helical" evidence="12">
    <location>
        <begin position="27"/>
        <end position="52"/>
    </location>
</feature>
<accession>A0A2I1IGA0</accession>
<sequence>MSTPTRNSPRPPRPDGKDRFTRDQRRAILGASVGNTIEFYDFTVYGVLAVYIGQHFFSEAEPSVQLLSSFAVFGLAFLARPLGSIVLGPLADRIGRKPVLIMALSGIALASFGIGILPTYATIGIFAPIALVALRFLQGLSAGGEYGSGSTFMAEYSPRGRRGLGVVWIVVSTTAGVLLGTLTVTGLTLVLGTDGMAAWGWRIPFILALPLGLIGWYIRQKIDESPEFQMMEATEQKTKSPLTESLKMWQNMLIIFGIGAMHATAYYSVFTYMPTYIGVVNGHGQEVALVSNIVTGLVSIGVIIAAAVWSDRVGRKTVLLTGAIAYVIIAWPAYAILPMLNAWGAIGVHILLGATVSVFMGASAVIMTELFPAQIRASGMSLGYNIPAAVFGGGAPFVATFLIAQTGIVSSASWYVMAVAVLSLVCVAFLNPKKHIYDDSEIAEAYEKVIAKEQPDGSLQHVVVDADGDRVSAGGAGAAERGGPAGARSPVDVPPHLEAEVEEALEDVEVTRRRALD</sequence>
<feature type="transmembrane region" description="Helical" evidence="12">
    <location>
        <begin position="289"/>
        <end position="310"/>
    </location>
</feature>
<protein>
    <recommendedName>
        <fullName evidence="10">Putative proline/betaine transporter</fullName>
    </recommendedName>
</protein>
<proteinExistence type="inferred from homology"/>
<dbReference type="PROSITE" id="PS50850">
    <property type="entry name" value="MFS"/>
    <property type="match status" value="1"/>
</dbReference>
<evidence type="ECO:0000259" key="13">
    <source>
        <dbReference type="PROSITE" id="PS50850"/>
    </source>
</evidence>
<feature type="transmembrane region" description="Helical" evidence="12">
    <location>
        <begin position="164"/>
        <end position="187"/>
    </location>
</feature>
<dbReference type="InterPro" id="IPR036259">
    <property type="entry name" value="MFS_trans_sf"/>
</dbReference>
<evidence type="ECO:0000256" key="8">
    <source>
        <dbReference type="ARBA" id="ARBA00023136"/>
    </source>
</evidence>
<feature type="transmembrane region" description="Helical" evidence="12">
    <location>
        <begin position="412"/>
        <end position="430"/>
    </location>
</feature>
<gene>
    <name evidence="14" type="ORF">CYJ40_07200</name>
</gene>
<evidence type="ECO:0000313" key="14">
    <source>
        <dbReference type="EMBL" id="PKY70157.1"/>
    </source>
</evidence>
<feature type="domain" description="Major facilitator superfamily (MFS) profile" evidence="13">
    <location>
        <begin position="27"/>
        <end position="435"/>
    </location>
</feature>